<accession>A0A0S4TTE6</accession>
<evidence type="ECO:0000313" key="1">
    <source>
        <dbReference type="EMBL" id="CUV13348.1"/>
    </source>
</evidence>
<name>A0A0S4TTE6_RALSL</name>
<proteinExistence type="predicted"/>
<protein>
    <submittedName>
        <fullName evidence="1">Uncharacterized protein</fullName>
    </submittedName>
</protein>
<dbReference type="Gene3D" id="3.30.9.10">
    <property type="entry name" value="D-Amino Acid Oxidase, subunit A, domain 2"/>
    <property type="match status" value="1"/>
</dbReference>
<organism evidence="1">
    <name type="scientific">Ralstonia solanacearum</name>
    <name type="common">Pseudomonas solanacearum</name>
    <dbReference type="NCBI Taxonomy" id="305"/>
    <lineage>
        <taxon>Bacteria</taxon>
        <taxon>Pseudomonadati</taxon>
        <taxon>Pseudomonadota</taxon>
        <taxon>Betaproteobacteria</taxon>
        <taxon>Burkholderiales</taxon>
        <taxon>Burkholderiaceae</taxon>
        <taxon>Ralstonia</taxon>
        <taxon>Ralstonia solanacearum species complex</taxon>
    </lineage>
</organism>
<sequence length="49" mass="5461">MTNLPREFPGQDAFDTRMRQTDYADFLGSEAGRKTIAENAVGRPFDPIG</sequence>
<reference evidence="1" key="1">
    <citation type="submission" date="2015-10" db="EMBL/GenBank/DDBJ databases">
        <authorList>
            <person name="Gilbert D.G."/>
        </authorList>
    </citation>
    <scope>NUCLEOTIDE SEQUENCE</scope>
    <source>
        <strain evidence="1">Phyl III-seqv23</strain>
    </source>
</reference>
<dbReference type="EMBL" id="LN899819">
    <property type="protein sequence ID" value="CUV13348.1"/>
    <property type="molecule type" value="Genomic_DNA"/>
</dbReference>
<dbReference type="AlphaFoldDB" id="A0A0S4TTE6"/>
<gene>
    <name evidence="1" type="ORF">RUN39_v1_570051</name>
</gene>